<comment type="caution">
    <text evidence="2">The sequence shown here is derived from an EMBL/GenBank/DDBJ whole genome shotgun (WGS) entry which is preliminary data.</text>
</comment>
<feature type="region of interest" description="Disordered" evidence="1">
    <location>
        <begin position="1"/>
        <end position="36"/>
    </location>
</feature>
<evidence type="ECO:0000313" key="2">
    <source>
        <dbReference type="EMBL" id="CAD8155421.1"/>
    </source>
</evidence>
<proteinExistence type="predicted"/>
<reference evidence="2" key="1">
    <citation type="submission" date="2021-01" db="EMBL/GenBank/DDBJ databases">
        <authorList>
            <consortium name="Genoscope - CEA"/>
            <person name="William W."/>
        </authorList>
    </citation>
    <scope>NUCLEOTIDE SEQUENCE</scope>
</reference>
<organism evidence="2 3">
    <name type="scientific">Paramecium octaurelia</name>
    <dbReference type="NCBI Taxonomy" id="43137"/>
    <lineage>
        <taxon>Eukaryota</taxon>
        <taxon>Sar</taxon>
        <taxon>Alveolata</taxon>
        <taxon>Ciliophora</taxon>
        <taxon>Intramacronucleata</taxon>
        <taxon>Oligohymenophorea</taxon>
        <taxon>Peniculida</taxon>
        <taxon>Parameciidae</taxon>
        <taxon>Paramecium</taxon>
    </lineage>
</organism>
<gene>
    <name evidence="2" type="ORF">POCTA_138.1.T0300295</name>
</gene>
<protein>
    <submittedName>
        <fullName evidence="2">Uncharacterized protein</fullName>
    </submittedName>
</protein>
<dbReference type="OMA" id="DSNTHPQ"/>
<dbReference type="OrthoDB" id="310045at2759"/>
<accession>A0A8S1TN22</accession>
<dbReference type="AlphaFoldDB" id="A0A8S1TN22"/>
<evidence type="ECO:0000313" key="3">
    <source>
        <dbReference type="Proteomes" id="UP000683925"/>
    </source>
</evidence>
<dbReference type="Proteomes" id="UP000683925">
    <property type="component" value="Unassembled WGS sequence"/>
</dbReference>
<name>A0A8S1TN22_PAROT</name>
<sequence length="294" mass="35022">MSDYYFNKQEEKIKSARKPTNFLSESEDSNTHPQLRNAQRFFRKPKITQELIKLQQPQIQYVSAYVPEPIPIPEAIRQIDKKIQAYRRVMELSKKQKELQDQQRITEESSAQKHFVDFFTNPNIQLQYQQDNVKEEKQVSVQQSCDEIQTNQSPQIKKQPRQQYYSEAVKNRDRIYNNMIERFFAKRQNPAMFAKLKKKPPALNITSKNKIQSGNGRMDIEEHKLRVYNRENVPTMPELIIPTFLIKKDSIAKNIMAYLKDYSPIYRQQNNNDYPRCVQNIIEDQEDVIKNDKN</sequence>
<keyword evidence="3" id="KW-1185">Reference proteome</keyword>
<evidence type="ECO:0000256" key="1">
    <source>
        <dbReference type="SAM" id="MobiDB-lite"/>
    </source>
</evidence>
<dbReference type="EMBL" id="CAJJDP010000030">
    <property type="protein sequence ID" value="CAD8155421.1"/>
    <property type="molecule type" value="Genomic_DNA"/>
</dbReference>